<dbReference type="AlphaFoldDB" id="A0A8K0KWU9"/>
<dbReference type="OrthoDB" id="188042at2759"/>
<comment type="caution">
    <text evidence="2">The sequence shown here is derived from an EMBL/GenBank/DDBJ whole genome shotgun (WGS) entry which is preliminary data.</text>
</comment>
<accession>A0A8K0KWU9</accession>
<dbReference type="Proteomes" id="UP000809789">
    <property type="component" value="Unassembled WGS sequence"/>
</dbReference>
<dbReference type="GO" id="GO:0000329">
    <property type="term" value="C:fungal-type vacuole membrane"/>
    <property type="evidence" value="ECO:0007669"/>
    <property type="project" value="TreeGrafter"/>
</dbReference>
<dbReference type="InterPro" id="IPR009291">
    <property type="entry name" value="Vps62"/>
</dbReference>
<evidence type="ECO:0000313" key="3">
    <source>
        <dbReference type="Proteomes" id="UP000809789"/>
    </source>
</evidence>
<dbReference type="PANTHER" id="PTHR48220:SF1">
    <property type="entry name" value="VACUOLAR PROTEIN SORTING-ASSOCIATED PROTEIN 62-RELATED"/>
    <property type="match status" value="1"/>
</dbReference>
<dbReference type="InterPro" id="IPR053102">
    <property type="entry name" value="VPS_Associated"/>
</dbReference>
<keyword evidence="3" id="KW-1185">Reference proteome</keyword>
<organism evidence="2 3">
    <name type="scientific">Elsinoe batatas</name>
    <dbReference type="NCBI Taxonomy" id="2601811"/>
    <lineage>
        <taxon>Eukaryota</taxon>
        <taxon>Fungi</taxon>
        <taxon>Dikarya</taxon>
        <taxon>Ascomycota</taxon>
        <taxon>Pezizomycotina</taxon>
        <taxon>Dothideomycetes</taxon>
        <taxon>Dothideomycetidae</taxon>
        <taxon>Myriangiales</taxon>
        <taxon>Elsinoaceae</taxon>
        <taxon>Elsinoe</taxon>
    </lineage>
</organism>
<dbReference type="Pfam" id="PF06101">
    <property type="entry name" value="Vps62"/>
    <property type="match status" value="1"/>
</dbReference>
<protein>
    <recommendedName>
        <fullName evidence="4">Vacuolar protein sorting-associated protein 62</fullName>
    </recommendedName>
</protein>
<evidence type="ECO:0008006" key="4">
    <source>
        <dbReference type="Google" id="ProtNLM"/>
    </source>
</evidence>
<dbReference type="PANTHER" id="PTHR48220">
    <property type="match status" value="1"/>
</dbReference>
<feature type="region of interest" description="Disordered" evidence="1">
    <location>
        <begin position="17"/>
        <end position="37"/>
    </location>
</feature>
<gene>
    <name evidence="2" type="ORF">KVT40_007822</name>
</gene>
<evidence type="ECO:0000313" key="2">
    <source>
        <dbReference type="EMBL" id="KAG8624755.1"/>
    </source>
</evidence>
<sequence length="334" mass="37150">MEMILIRKSAILESRHGCKDLKHNSSHPGSVGPRRHELKSSIDRHLQLLSLYFHKTTADDFARILNVVQNNLDSLDAQDGANIFPTSKQDVTTNPAWLNGVTPDSTGSTGDTIASTIIVVDKGSGVVDAFYMYFYANNWGGTILNFNVGNHVGDWEHNVVRFNNGQPQQVWYSQHSNGEAFRYSAVSKDGIRPITFSSNASHANYATTGTQDRVLPDLDLPGLILNDYADEGPRWDPVLNSYFFKYDIASGSFSSHDGTTPTAWLIFVGKWGDQQYPDSDPKQKNLLGLARKFTGGPTGPKDKGLNRKNICPDSDDFCFVRSRLDTRDVGEELW</sequence>
<dbReference type="EMBL" id="JAESVG020000009">
    <property type="protein sequence ID" value="KAG8624755.1"/>
    <property type="molecule type" value="Genomic_DNA"/>
</dbReference>
<reference evidence="2" key="1">
    <citation type="submission" date="2021-07" db="EMBL/GenBank/DDBJ databases">
        <title>Elsinoe batatas strain:CRI-CJ2 Genome sequencing and assembly.</title>
        <authorList>
            <person name="Huang L."/>
        </authorList>
    </citation>
    <scope>NUCLEOTIDE SEQUENCE</scope>
    <source>
        <strain evidence="2">CRI-CJ2</strain>
    </source>
</reference>
<dbReference type="GO" id="GO:0006623">
    <property type="term" value="P:protein targeting to vacuole"/>
    <property type="evidence" value="ECO:0007669"/>
    <property type="project" value="TreeGrafter"/>
</dbReference>
<proteinExistence type="predicted"/>
<name>A0A8K0KWU9_9PEZI</name>
<evidence type="ECO:0000256" key="1">
    <source>
        <dbReference type="SAM" id="MobiDB-lite"/>
    </source>
</evidence>